<sequence length="404" mass="42279">MTAFSATAPVAAPPSAHQARHVAVFNVPQHGHVLPTLAVVEQLVARGHRVSYAVTAPFAECVRAVGAEPVVYSAPDLGEAPEDLAEGVRQAITVNLGALGELDAAFGADRPDIVLYDVYAWAGPLLANRWGVPVVQLAPTHVPYQGLVEEFFGLADIAEIPGFPELAGAVAAAGLTSVHELTLAPPHVVAFFPRAFQRRPETVAAGDCRYVGPALADRSFQGRWLPPRPDAEVLYVSLGSQFTRRPEFYRACVEAFGGSPWHVVMTVGDAVSPAELGTLPGNFEVHASVPQLDVLAAASVFVTHGGMGSVMEALHHGVPLVAVPQMAEQRVNAEQIERLRLGVHLPRETVSSTSLREAVARAAADPGVAAGVAGMREEIRAAGGAAAAADAVERVLAGAPVPVR</sequence>
<feature type="domain" description="Erythromycin biosynthesis protein CIII-like C-terminal" evidence="3">
    <location>
        <begin position="264"/>
        <end position="381"/>
    </location>
</feature>
<dbReference type="InterPro" id="IPR002213">
    <property type="entry name" value="UDP_glucos_trans"/>
</dbReference>
<dbReference type="PANTHER" id="PTHR48050">
    <property type="entry name" value="STEROL 3-BETA-GLUCOSYLTRANSFERASE"/>
    <property type="match status" value="1"/>
</dbReference>
<evidence type="ECO:0000256" key="1">
    <source>
        <dbReference type="ARBA" id="ARBA00009995"/>
    </source>
</evidence>
<dbReference type="PANTHER" id="PTHR48050:SF13">
    <property type="entry name" value="STEROL 3-BETA-GLUCOSYLTRANSFERASE UGT80A2"/>
    <property type="match status" value="1"/>
</dbReference>
<accession>A0ABV2WBZ9</accession>
<gene>
    <name evidence="4" type="ORF">ABZ508_26150</name>
</gene>
<dbReference type="InterPro" id="IPR006326">
    <property type="entry name" value="UDPGT_MGT-like"/>
</dbReference>
<reference evidence="4 5" key="1">
    <citation type="submission" date="2024-06" db="EMBL/GenBank/DDBJ databases">
        <title>The Natural Products Discovery Center: Release of the First 8490 Sequenced Strains for Exploring Actinobacteria Biosynthetic Diversity.</title>
        <authorList>
            <person name="Kalkreuter E."/>
            <person name="Kautsar S.A."/>
            <person name="Yang D."/>
            <person name="Bader C.D."/>
            <person name="Teijaro C.N."/>
            <person name="Fluegel L."/>
            <person name="Davis C.M."/>
            <person name="Simpson J.R."/>
            <person name="Lauterbach L."/>
            <person name="Steele A.D."/>
            <person name="Gui C."/>
            <person name="Meng S."/>
            <person name="Li G."/>
            <person name="Viehrig K."/>
            <person name="Ye F."/>
            <person name="Su P."/>
            <person name="Kiefer A.F."/>
            <person name="Nichols A."/>
            <person name="Cepeda A.J."/>
            <person name="Yan W."/>
            <person name="Fan B."/>
            <person name="Jiang Y."/>
            <person name="Adhikari A."/>
            <person name="Zheng C.-J."/>
            <person name="Schuster L."/>
            <person name="Cowan T.M."/>
            <person name="Smanski M.J."/>
            <person name="Chevrette M.G."/>
            <person name="De Carvalho L.P.S."/>
            <person name="Shen B."/>
        </authorList>
    </citation>
    <scope>NUCLEOTIDE SEQUENCE [LARGE SCALE GENOMIC DNA]</scope>
    <source>
        <strain evidence="4 5">NPDC006337</strain>
    </source>
</reference>
<evidence type="ECO:0000259" key="3">
    <source>
        <dbReference type="Pfam" id="PF06722"/>
    </source>
</evidence>
<dbReference type="RefSeq" id="WP_359657626.1">
    <property type="nucleotide sequence ID" value="NZ_JBEXZP010000212.1"/>
</dbReference>
<dbReference type="Pfam" id="PF06722">
    <property type="entry name" value="EryCIII-like_C"/>
    <property type="match status" value="1"/>
</dbReference>
<dbReference type="InterPro" id="IPR050426">
    <property type="entry name" value="Glycosyltransferase_28"/>
</dbReference>
<keyword evidence="2" id="KW-0808">Transferase</keyword>
<comment type="caution">
    <text evidence="4">The sequence shown here is derived from an EMBL/GenBank/DDBJ whole genome shotgun (WGS) entry which is preliminary data.</text>
</comment>
<dbReference type="CDD" id="cd03784">
    <property type="entry name" value="GT1_Gtf-like"/>
    <property type="match status" value="1"/>
</dbReference>
<evidence type="ECO:0000313" key="5">
    <source>
        <dbReference type="Proteomes" id="UP001550378"/>
    </source>
</evidence>
<dbReference type="Proteomes" id="UP001550378">
    <property type="component" value="Unassembled WGS sequence"/>
</dbReference>
<evidence type="ECO:0000256" key="2">
    <source>
        <dbReference type="ARBA" id="ARBA00022679"/>
    </source>
</evidence>
<protein>
    <submittedName>
        <fullName evidence="4">Macrolide family glycosyltransferase</fullName>
    </submittedName>
</protein>
<proteinExistence type="inferred from homology"/>
<name>A0ABV2WBZ9_9ACTN</name>
<dbReference type="SUPFAM" id="SSF53756">
    <property type="entry name" value="UDP-Glycosyltransferase/glycogen phosphorylase"/>
    <property type="match status" value="1"/>
</dbReference>
<dbReference type="EMBL" id="JBEXZR010000029">
    <property type="protein sequence ID" value="MEU0710851.1"/>
    <property type="molecule type" value="Genomic_DNA"/>
</dbReference>
<dbReference type="NCBIfam" id="TIGR01426">
    <property type="entry name" value="MGT"/>
    <property type="match status" value="1"/>
</dbReference>
<organism evidence="4 5">
    <name type="scientific">Streptomyces lavendulocolor</name>
    <dbReference type="NCBI Taxonomy" id="67316"/>
    <lineage>
        <taxon>Bacteria</taxon>
        <taxon>Bacillati</taxon>
        <taxon>Actinomycetota</taxon>
        <taxon>Actinomycetes</taxon>
        <taxon>Kitasatosporales</taxon>
        <taxon>Streptomycetaceae</taxon>
        <taxon>Streptomyces</taxon>
    </lineage>
</organism>
<evidence type="ECO:0000313" key="4">
    <source>
        <dbReference type="EMBL" id="MEU0710851.1"/>
    </source>
</evidence>
<dbReference type="Gene3D" id="3.40.50.2000">
    <property type="entry name" value="Glycogen Phosphorylase B"/>
    <property type="match status" value="2"/>
</dbReference>
<keyword evidence="5" id="KW-1185">Reference proteome</keyword>
<dbReference type="InterPro" id="IPR010610">
    <property type="entry name" value="EryCIII-like_C"/>
</dbReference>
<comment type="similarity">
    <text evidence="1">Belongs to the UDP-glycosyltransferase family.</text>
</comment>